<dbReference type="Pfam" id="PF13188">
    <property type="entry name" value="PAS_8"/>
    <property type="match status" value="1"/>
</dbReference>
<feature type="domain" description="Response regulatory" evidence="5">
    <location>
        <begin position="1587"/>
        <end position="1767"/>
    </location>
</feature>
<feature type="domain" description="Histidine kinase" evidence="4">
    <location>
        <begin position="1175"/>
        <end position="1463"/>
    </location>
</feature>
<feature type="compositionally biased region" description="Polar residues" evidence="3">
    <location>
        <begin position="97"/>
        <end position="113"/>
    </location>
</feature>
<name>A0AAD5WVD3_9PEZI</name>
<dbReference type="InterPro" id="IPR011006">
    <property type="entry name" value="CheY-like_superfamily"/>
</dbReference>
<feature type="compositionally biased region" description="Low complexity" evidence="3">
    <location>
        <begin position="60"/>
        <end position="80"/>
    </location>
</feature>
<feature type="compositionally biased region" description="Polar residues" evidence="3">
    <location>
        <begin position="1663"/>
        <end position="1672"/>
    </location>
</feature>
<dbReference type="Pfam" id="PF26131">
    <property type="entry name" value="PAS-like"/>
    <property type="match status" value="1"/>
</dbReference>
<proteinExistence type="predicted"/>
<feature type="compositionally biased region" description="Polar residues" evidence="3">
    <location>
        <begin position="376"/>
        <end position="406"/>
    </location>
</feature>
<feature type="compositionally biased region" description="Polar residues" evidence="3">
    <location>
        <begin position="164"/>
        <end position="182"/>
    </location>
</feature>
<dbReference type="InterPro" id="IPR005467">
    <property type="entry name" value="His_kinase_dom"/>
</dbReference>
<dbReference type="Gene3D" id="3.30.450.20">
    <property type="entry name" value="PAS domain"/>
    <property type="match status" value="2"/>
</dbReference>
<organism evidence="6 7">
    <name type="scientific">Zalerion maritima</name>
    <dbReference type="NCBI Taxonomy" id="339359"/>
    <lineage>
        <taxon>Eukaryota</taxon>
        <taxon>Fungi</taxon>
        <taxon>Dikarya</taxon>
        <taxon>Ascomycota</taxon>
        <taxon>Pezizomycotina</taxon>
        <taxon>Sordariomycetes</taxon>
        <taxon>Lulworthiomycetidae</taxon>
        <taxon>Lulworthiales</taxon>
        <taxon>Lulworthiaceae</taxon>
        <taxon>Zalerion</taxon>
    </lineage>
</organism>
<dbReference type="InterPro" id="IPR036890">
    <property type="entry name" value="HATPase_C_sf"/>
</dbReference>
<dbReference type="CDD" id="cd17546">
    <property type="entry name" value="REC_hyHK_CKI1_RcsC-like"/>
    <property type="match status" value="1"/>
</dbReference>
<protein>
    <submittedName>
        <fullName evidence="6">Histidine kinase hhk13p</fullName>
    </submittedName>
</protein>
<feature type="compositionally biased region" description="Pro residues" evidence="3">
    <location>
        <begin position="1520"/>
        <end position="1532"/>
    </location>
</feature>
<dbReference type="GO" id="GO:0000155">
    <property type="term" value="F:phosphorelay sensor kinase activity"/>
    <property type="evidence" value="ECO:0007669"/>
    <property type="project" value="InterPro"/>
</dbReference>
<dbReference type="Gene3D" id="1.10.287.130">
    <property type="match status" value="1"/>
</dbReference>
<evidence type="ECO:0000313" key="7">
    <source>
        <dbReference type="Proteomes" id="UP001201980"/>
    </source>
</evidence>
<keyword evidence="6" id="KW-0418">Kinase</keyword>
<dbReference type="SUPFAM" id="SSF55874">
    <property type="entry name" value="ATPase domain of HSP90 chaperone/DNA topoisomerase II/histidine kinase"/>
    <property type="match status" value="1"/>
</dbReference>
<feature type="region of interest" description="Disordered" evidence="3">
    <location>
        <begin position="376"/>
        <end position="411"/>
    </location>
</feature>
<feature type="compositionally biased region" description="Low complexity" evidence="3">
    <location>
        <begin position="10"/>
        <end position="33"/>
    </location>
</feature>
<dbReference type="Gene3D" id="3.30.565.10">
    <property type="entry name" value="Histidine kinase-like ATPase, C-terminal domain"/>
    <property type="match status" value="1"/>
</dbReference>
<evidence type="ECO:0000256" key="3">
    <source>
        <dbReference type="SAM" id="MobiDB-lite"/>
    </source>
</evidence>
<dbReference type="InterPro" id="IPR003661">
    <property type="entry name" value="HisK_dim/P_dom"/>
</dbReference>
<evidence type="ECO:0000259" key="4">
    <source>
        <dbReference type="PROSITE" id="PS50109"/>
    </source>
</evidence>
<dbReference type="EMBL" id="JAKWBI020000051">
    <property type="protein sequence ID" value="KAJ2904534.1"/>
    <property type="molecule type" value="Genomic_DNA"/>
</dbReference>
<dbReference type="Pfam" id="PF02518">
    <property type="entry name" value="HATPase_c"/>
    <property type="match status" value="1"/>
</dbReference>
<dbReference type="InterPro" id="IPR004358">
    <property type="entry name" value="Sig_transdc_His_kin-like_C"/>
</dbReference>
<keyword evidence="1 2" id="KW-0597">Phosphoprotein</keyword>
<dbReference type="SUPFAM" id="SSF47384">
    <property type="entry name" value="Homodimeric domain of signal transducing histidine kinase"/>
    <property type="match status" value="1"/>
</dbReference>
<reference evidence="6" key="1">
    <citation type="submission" date="2022-07" db="EMBL/GenBank/DDBJ databases">
        <title>Draft genome sequence of Zalerion maritima ATCC 34329, a (micro)plastics degrading marine fungus.</title>
        <authorList>
            <person name="Paco A."/>
            <person name="Goncalves M.F.M."/>
            <person name="Rocha-Santos T.A.P."/>
            <person name="Alves A."/>
        </authorList>
    </citation>
    <scope>NUCLEOTIDE SEQUENCE</scope>
    <source>
        <strain evidence="6">ATCC 34329</strain>
    </source>
</reference>
<comment type="caution">
    <text evidence="6">The sequence shown here is derived from an EMBL/GenBank/DDBJ whole genome shotgun (WGS) entry which is preliminary data.</text>
</comment>
<feature type="region of interest" description="Disordered" evidence="3">
    <location>
        <begin position="1633"/>
        <end position="1686"/>
    </location>
</feature>
<gene>
    <name evidence="6" type="ORF">MKZ38_007866</name>
</gene>
<dbReference type="InterPro" id="IPR035965">
    <property type="entry name" value="PAS-like_dom_sf"/>
</dbReference>
<evidence type="ECO:0000256" key="2">
    <source>
        <dbReference type="PROSITE-ProRule" id="PRU00169"/>
    </source>
</evidence>
<dbReference type="Gene3D" id="3.40.50.2300">
    <property type="match status" value="1"/>
</dbReference>
<evidence type="ECO:0000259" key="5">
    <source>
        <dbReference type="PROSITE" id="PS50110"/>
    </source>
</evidence>
<dbReference type="InterPro" id="IPR003594">
    <property type="entry name" value="HATPase_dom"/>
</dbReference>
<dbReference type="InterPro" id="IPR000014">
    <property type="entry name" value="PAS"/>
</dbReference>
<dbReference type="Proteomes" id="UP001201980">
    <property type="component" value="Unassembled WGS sequence"/>
</dbReference>
<dbReference type="SMART" id="SM00387">
    <property type="entry name" value="HATPase_c"/>
    <property type="match status" value="1"/>
</dbReference>
<dbReference type="SMART" id="SM00388">
    <property type="entry name" value="HisKA"/>
    <property type="match status" value="1"/>
</dbReference>
<dbReference type="InterPro" id="IPR001789">
    <property type="entry name" value="Sig_transdc_resp-reg_receiver"/>
</dbReference>
<dbReference type="SUPFAM" id="SSF52172">
    <property type="entry name" value="CheY-like"/>
    <property type="match status" value="2"/>
</dbReference>
<evidence type="ECO:0000256" key="1">
    <source>
        <dbReference type="ARBA" id="ARBA00022553"/>
    </source>
</evidence>
<dbReference type="CDD" id="cd00082">
    <property type="entry name" value="HisKA"/>
    <property type="match status" value="1"/>
</dbReference>
<dbReference type="PROSITE" id="PS50109">
    <property type="entry name" value="HIS_KIN"/>
    <property type="match status" value="1"/>
</dbReference>
<accession>A0AAD5WVD3</accession>
<keyword evidence="6" id="KW-0808">Transferase</keyword>
<evidence type="ECO:0000313" key="6">
    <source>
        <dbReference type="EMBL" id="KAJ2904534.1"/>
    </source>
</evidence>
<dbReference type="SMART" id="SM00448">
    <property type="entry name" value="REC"/>
    <property type="match status" value="1"/>
</dbReference>
<feature type="region of interest" description="Disordered" evidence="3">
    <location>
        <begin position="1515"/>
        <end position="1549"/>
    </location>
</feature>
<keyword evidence="7" id="KW-1185">Reference proteome</keyword>
<dbReference type="PRINTS" id="PR00344">
    <property type="entry name" value="BCTRLSENSOR"/>
</dbReference>
<feature type="compositionally biased region" description="Polar residues" evidence="3">
    <location>
        <begin position="34"/>
        <end position="48"/>
    </location>
</feature>
<feature type="region of interest" description="Disordered" evidence="3">
    <location>
        <begin position="1"/>
        <end position="221"/>
    </location>
</feature>
<dbReference type="PANTHER" id="PTHR43719:SF30">
    <property type="entry name" value="TWO-COMPONENT SYSTEM RESPONSE REGULATOR"/>
    <property type="match status" value="1"/>
</dbReference>
<sequence>MSPPTPNLDPSFSSSVPSTLSTTTTTPRTPSATLGNSKPSKPTPTSTRYFEGSTDLIEETANTAGTSSTTRAASRSVSTVPGTIPAANRPQGIQPRALSNLSIPGSQSLSSRLHSVVATGADSYSSSPKPRHQHSSASASNAKPLAHHDSDMKKSSSHPARQPPASTNTEPSVAPKTSQTPSSPAPEQLPQRQHQVRASPPPPLILSQGKRPSGESTGAGELEDIISPHKKARIHFRPSPTQQQQKQRHAPPPAGYQHATTKHQDRGPPLLQQLPHTVPHHYQHHHQPQQSLPPHLKNVAGARIPATKPEDGKPGGHHRIRPLPNQFFSSQGSKLMSALHALPGFSAPAEAAATAAAAAAGTMLTKVEDVTTNRLPKGTVTTASPCRSSSTPGSWSSVDVSMTSRSPDSRSIPPAIQSFQAIGVIELLEQDSRPVLVVDLTGPASSPPATPMFQVLYANPVLRGTEGLLDALSIAPAEDPEAMAQLTEFAQWILTNASEGQDALNMTGFSTVDFAGLRWFASTLKGRFRVIYGQKMEISAEKSPSDESRITAIHGEHGSNTTIIPDDFVPTQDLPAAVIDLTRDQSASPITENFDESGYFGEGGIPIPPPLEEDQIMGQADAFTLEILQNRMTKVEKPSFDWTRIAVCADTPEHFKFARSIDWASTPLGPIDEWSDELRIMSNMVMASPHPVAMYWGPEFVTIYNEAYILLAGEKHPQLMGQRYRDAWAEIWDEIEPVFEEACRSGLATMKHEDRLFIYRHRFLEETWFSWSIVPLVGPDGSIVGLLNPAFEDTKRKITERRMHTLREVGVQIATARDLKSFWLLFCKGLAFNEVDVPFALVYSINEENGSEVSSVKSGSITHAPKIYLEGAIGTPDGHHCAPKHIDLANSEEGFAQYIRQSVSLGTPVVLRKKDGTFPEALVQGLEWRGYGQEAHTIVVFPIRSTTGCESTVGFAVMATNPRRPFNQDFELFVHLLSRQLDTATASIILFEEEIKRGQRAARLAALDRQELQKLLHIRTQEAEASEYKFTRMAEFAPVGMFIANSEGDMSYCNDTWWELSRHPRSEENIHTWMQSVHDDDLPSVKDVWQKLVKQKATINHEFRFKYMRERNGHTMDAWVLLSAFPERCETNHCIKCIFGCITDISQQKWAESVQIQRREEALELKRQQENFIDITSHEMRNPLSAILQCADEITNALSELRNSGGGEQNLERVIEGCLDAAATVSLCAGHQKRIVDDVLTLSKLDSQLLLVTPVDVQPVDIVQQVLKMFESELNTNEITANFRIEKSFQDLQIDWVKLDPSRLMQVLINLMTNAIKFTQSCEIRNITLNIGASHDAALATPAPYSTDSLEASGHPPKGGVSFFPRRHEEKEDLVCTPEWGTGDPINLHFSIADTGEGVGENEIQLLFQRFSQATPRTHVRYGGSGLGLFISRILTELQGGQIGVTSEKGIGSTFAFYIKSRKSEAFADHKAARKADEAVETVTTTNPDTAKALLASSNTAATTSAPSAATILAPAEGPIFPPPTPVKPAPPRSLSTPSRDTATGDLDRPSCVSPPIMTLGSSSFSPTPQQQLPRRALNERPMSVRDILVVEDNLVNQKVLRKQLRNAGHKTQVANHGGEALQVIMRSRFWTGTPPATPALPGTPSSRSGRETNPFDHIVPRATSSNLSRSPRLTPVATPNSDEDERPNISVILMDLEMPVMDGMACSRRIRELEAMGRINRHIPIIAVTAYVRPEQINDAKEAGIDDVISKPFRIHELMPKVEENIARWEDTLADLNPSGGNL</sequence>
<dbReference type="InterPro" id="IPR036097">
    <property type="entry name" value="HisK_dim/P_sf"/>
</dbReference>
<dbReference type="SUPFAM" id="SSF55785">
    <property type="entry name" value="PYP-like sensor domain (PAS domain)"/>
    <property type="match status" value="2"/>
</dbReference>
<dbReference type="InterPro" id="IPR050956">
    <property type="entry name" value="2C_system_His_kinase"/>
</dbReference>
<dbReference type="PANTHER" id="PTHR43719">
    <property type="entry name" value="TWO-COMPONENT HISTIDINE KINASE"/>
    <property type="match status" value="1"/>
</dbReference>
<dbReference type="Pfam" id="PF00072">
    <property type="entry name" value="Response_reg"/>
    <property type="match status" value="1"/>
</dbReference>
<feature type="modified residue" description="4-aspartylphosphate" evidence="2">
    <location>
        <position position="1696"/>
    </location>
</feature>
<dbReference type="InterPro" id="IPR058846">
    <property type="entry name" value="PAS-like"/>
</dbReference>
<dbReference type="PROSITE" id="PS50110">
    <property type="entry name" value="RESPONSE_REGULATORY"/>
    <property type="match status" value="1"/>
</dbReference>
<feature type="region of interest" description="Disordered" evidence="3">
    <location>
        <begin position="236"/>
        <end position="274"/>
    </location>
</feature>
<dbReference type="CDD" id="cd00130">
    <property type="entry name" value="PAS"/>
    <property type="match status" value="1"/>
</dbReference>
<feature type="compositionally biased region" description="Low complexity" evidence="3">
    <location>
        <begin position="1633"/>
        <end position="1645"/>
    </location>
</feature>